<keyword evidence="1" id="KW-0472">Membrane</keyword>
<feature type="transmembrane region" description="Helical" evidence="1">
    <location>
        <begin position="83"/>
        <end position="101"/>
    </location>
</feature>
<keyword evidence="1" id="KW-1133">Transmembrane helix</keyword>
<comment type="caution">
    <text evidence="2">The sequence shown here is derived from an EMBL/GenBank/DDBJ whole genome shotgun (WGS) entry which is preliminary data.</text>
</comment>
<keyword evidence="1" id="KW-0812">Transmembrane</keyword>
<sequence>MHKSDRVMWQFGWRQNIPSPSQDIEALHKLDSRGKTDKDWQEFYKEHIDIWDLGMISYPCANLFAHPASTPSLSVFSTAPLSLAYYALMAALMLTPTSMYLPTAPTSRYYLQPAYATMYTYPQIVLQTPLCQFFTKVAHIRNYLLVK</sequence>
<reference evidence="2 3" key="1">
    <citation type="submission" date="2023-03" db="EMBL/GenBank/DDBJ databases">
        <title>WGS of Gossypium arboreum.</title>
        <authorList>
            <person name="Yu D."/>
        </authorList>
    </citation>
    <scope>NUCLEOTIDE SEQUENCE [LARGE SCALE GENOMIC DNA]</scope>
    <source>
        <tissue evidence="2">Leaf</tissue>
    </source>
</reference>
<protein>
    <submittedName>
        <fullName evidence="2">Uncharacterized protein</fullName>
    </submittedName>
</protein>
<dbReference type="Proteomes" id="UP001358586">
    <property type="component" value="Chromosome 7"/>
</dbReference>
<keyword evidence="3" id="KW-1185">Reference proteome</keyword>
<proteinExistence type="predicted"/>
<name>A0ABR0PDR6_GOSAR</name>
<evidence type="ECO:0000256" key="1">
    <source>
        <dbReference type="SAM" id="Phobius"/>
    </source>
</evidence>
<evidence type="ECO:0000313" key="2">
    <source>
        <dbReference type="EMBL" id="KAK5819362.1"/>
    </source>
</evidence>
<organism evidence="2 3">
    <name type="scientific">Gossypium arboreum</name>
    <name type="common">Tree cotton</name>
    <name type="synonym">Gossypium nanking</name>
    <dbReference type="NCBI Taxonomy" id="29729"/>
    <lineage>
        <taxon>Eukaryota</taxon>
        <taxon>Viridiplantae</taxon>
        <taxon>Streptophyta</taxon>
        <taxon>Embryophyta</taxon>
        <taxon>Tracheophyta</taxon>
        <taxon>Spermatophyta</taxon>
        <taxon>Magnoliopsida</taxon>
        <taxon>eudicotyledons</taxon>
        <taxon>Gunneridae</taxon>
        <taxon>Pentapetalae</taxon>
        <taxon>rosids</taxon>
        <taxon>malvids</taxon>
        <taxon>Malvales</taxon>
        <taxon>Malvaceae</taxon>
        <taxon>Malvoideae</taxon>
        <taxon>Gossypium</taxon>
    </lineage>
</organism>
<evidence type="ECO:0000313" key="3">
    <source>
        <dbReference type="Proteomes" id="UP001358586"/>
    </source>
</evidence>
<accession>A0ABR0PDR6</accession>
<gene>
    <name evidence="2" type="ORF">PVK06_024353</name>
</gene>
<dbReference type="EMBL" id="JARKNE010000007">
    <property type="protein sequence ID" value="KAK5819362.1"/>
    <property type="molecule type" value="Genomic_DNA"/>
</dbReference>